<proteinExistence type="predicted"/>
<reference evidence="3" key="1">
    <citation type="submission" date="2020-11" db="EMBL/GenBank/DDBJ databases">
        <authorList>
            <consortium name="DOE Joint Genome Institute"/>
            <person name="Ahrendt S."/>
            <person name="Riley R."/>
            <person name="Andreopoulos W."/>
            <person name="Labutti K."/>
            <person name="Pangilinan J."/>
            <person name="Ruiz-Duenas F.J."/>
            <person name="Barrasa J.M."/>
            <person name="Sanchez-Garcia M."/>
            <person name="Camarero S."/>
            <person name="Miyauchi S."/>
            <person name="Serrano A."/>
            <person name="Linde D."/>
            <person name="Babiker R."/>
            <person name="Drula E."/>
            <person name="Ayuso-Fernandez I."/>
            <person name="Pacheco R."/>
            <person name="Padilla G."/>
            <person name="Ferreira P."/>
            <person name="Barriuso J."/>
            <person name="Kellner H."/>
            <person name="Castanera R."/>
            <person name="Alfaro M."/>
            <person name="Ramirez L."/>
            <person name="Pisabarro A.G."/>
            <person name="Kuo A."/>
            <person name="Tritt A."/>
            <person name="Lipzen A."/>
            <person name="He G."/>
            <person name="Yan M."/>
            <person name="Ng V."/>
            <person name="Cullen D."/>
            <person name="Martin F."/>
            <person name="Rosso M.-N."/>
            <person name="Henrissat B."/>
            <person name="Hibbett D."/>
            <person name="Martinez A.T."/>
            <person name="Grigoriev I.V."/>
        </authorList>
    </citation>
    <scope>NUCLEOTIDE SEQUENCE</scope>
    <source>
        <strain evidence="3">CBS 506.95</strain>
    </source>
</reference>
<gene>
    <name evidence="3" type="ORF">CPB83DRAFT_104051</name>
</gene>
<protein>
    <submittedName>
        <fullName evidence="3">Uncharacterized protein</fullName>
    </submittedName>
</protein>
<sequence>MQLKLRRNPEATFMYLLPLCFICILTLINATTQGDHPDKTSKSSSISSEPSMPRTSVGLNGIPSPHGPNLELRLSAAPRKLLNYTSSSVSTLTWPAPRQWWFVGSGIAIMQEKLWSKTEWRSFSTWLSGGRFPPIRTVENSAVCTSNNNDPWVLHLHSDILWS</sequence>
<organism evidence="3 4">
    <name type="scientific">Crepidotus variabilis</name>
    <dbReference type="NCBI Taxonomy" id="179855"/>
    <lineage>
        <taxon>Eukaryota</taxon>
        <taxon>Fungi</taxon>
        <taxon>Dikarya</taxon>
        <taxon>Basidiomycota</taxon>
        <taxon>Agaricomycotina</taxon>
        <taxon>Agaricomycetes</taxon>
        <taxon>Agaricomycetidae</taxon>
        <taxon>Agaricales</taxon>
        <taxon>Agaricineae</taxon>
        <taxon>Crepidotaceae</taxon>
        <taxon>Crepidotus</taxon>
    </lineage>
</organism>
<feature type="region of interest" description="Disordered" evidence="1">
    <location>
        <begin position="34"/>
        <end position="64"/>
    </location>
</feature>
<dbReference type="EMBL" id="MU157835">
    <property type="protein sequence ID" value="KAF9531416.1"/>
    <property type="molecule type" value="Genomic_DNA"/>
</dbReference>
<keyword evidence="4" id="KW-1185">Reference proteome</keyword>
<accession>A0A9P6EKF7</accession>
<name>A0A9P6EKF7_9AGAR</name>
<feature type="compositionally biased region" description="Low complexity" evidence="1">
    <location>
        <begin position="42"/>
        <end position="56"/>
    </location>
</feature>
<evidence type="ECO:0000256" key="2">
    <source>
        <dbReference type="SAM" id="SignalP"/>
    </source>
</evidence>
<dbReference type="AlphaFoldDB" id="A0A9P6EKF7"/>
<feature type="chain" id="PRO_5040379614" evidence="2">
    <location>
        <begin position="35"/>
        <end position="163"/>
    </location>
</feature>
<evidence type="ECO:0000313" key="3">
    <source>
        <dbReference type="EMBL" id="KAF9531416.1"/>
    </source>
</evidence>
<keyword evidence="2" id="KW-0732">Signal</keyword>
<evidence type="ECO:0000313" key="4">
    <source>
        <dbReference type="Proteomes" id="UP000807306"/>
    </source>
</evidence>
<evidence type="ECO:0000256" key="1">
    <source>
        <dbReference type="SAM" id="MobiDB-lite"/>
    </source>
</evidence>
<feature type="signal peptide" evidence="2">
    <location>
        <begin position="1"/>
        <end position="34"/>
    </location>
</feature>
<dbReference type="Proteomes" id="UP000807306">
    <property type="component" value="Unassembled WGS sequence"/>
</dbReference>
<comment type="caution">
    <text evidence="3">The sequence shown here is derived from an EMBL/GenBank/DDBJ whole genome shotgun (WGS) entry which is preliminary data.</text>
</comment>